<name>A0A9W9P3G7_PENCI</name>
<feature type="region of interest" description="Disordered" evidence="1">
    <location>
        <begin position="18"/>
        <end position="42"/>
    </location>
</feature>
<sequence>MSAWYKRPLEWIFSRRSKKKSRSYSKRVRDRERELRRRQNGEATHDKEWTFDPFNRLNTRWN</sequence>
<gene>
    <name evidence="2" type="ORF">N7469_003857</name>
</gene>
<feature type="compositionally biased region" description="Basic and acidic residues" evidence="1">
    <location>
        <begin position="27"/>
        <end position="42"/>
    </location>
</feature>
<reference evidence="2" key="2">
    <citation type="journal article" date="2023" name="IMA Fungus">
        <title>Comparative genomic study of the Penicillium genus elucidates a diverse pangenome and 15 lateral gene transfer events.</title>
        <authorList>
            <person name="Petersen C."/>
            <person name="Sorensen T."/>
            <person name="Nielsen M.R."/>
            <person name="Sondergaard T.E."/>
            <person name="Sorensen J.L."/>
            <person name="Fitzpatrick D.A."/>
            <person name="Frisvad J.C."/>
            <person name="Nielsen K.L."/>
        </authorList>
    </citation>
    <scope>NUCLEOTIDE SEQUENCE</scope>
    <source>
        <strain evidence="2">IBT 23319</strain>
    </source>
</reference>
<keyword evidence="3" id="KW-1185">Reference proteome</keyword>
<evidence type="ECO:0000256" key="1">
    <source>
        <dbReference type="SAM" id="MobiDB-lite"/>
    </source>
</evidence>
<proteinExistence type="predicted"/>
<dbReference type="Proteomes" id="UP001147733">
    <property type="component" value="Unassembled WGS sequence"/>
</dbReference>
<organism evidence="2 3">
    <name type="scientific">Penicillium citrinum</name>
    <dbReference type="NCBI Taxonomy" id="5077"/>
    <lineage>
        <taxon>Eukaryota</taxon>
        <taxon>Fungi</taxon>
        <taxon>Dikarya</taxon>
        <taxon>Ascomycota</taxon>
        <taxon>Pezizomycotina</taxon>
        <taxon>Eurotiomycetes</taxon>
        <taxon>Eurotiomycetidae</taxon>
        <taxon>Eurotiales</taxon>
        <taxon>Aspergillaceae</taxon>
        <taxon>Penicillium</taxon>
    </lineage>
</organism>
<evidence type="ECO:0000313" key="3">
    <source>
        <dbReference type="Proteomes" id="UP001147733"/>
    </source>
</evidence>
<evidence type="ECO:0000313" key="2">
    <source>
        <dbReference type="EMBL" id="KAJ5234689.1"/>
    </source>
</evidence>
<dbReference type="EMBL" id="JAPQKT010000003">
    <property type="protein sequence ID" value="KAJ5234689.1"/>
    <property type="molecule type" value="Genomic_DNA"/>
</dbReference>
<accession>A0A9W9P3G7</accession>
<dbReference type="AlphaFoldDB" id="A0A9W9P3G7"/>
<comment type="caution">
    <text evidence="2">The sequence shown here is derived from an EMBL/GenBank/DDBJ whole genome shotgun (WGS) entry which is preliminary data.</text>
</comment>
<reference evidence="2" key="1">
    <citation type="submission" date="2022-11" db="EMBL/GenBank/DDBJ databases">
        <authorList>
            <person name="Petersen C."/>
        </authorList>
    </citation>
    <scope>NUCLEOTIDE SEQUENCE</scope>
    <source>
        <strain evidence="2">IBT 23319</strain>
    </source>
</reference>
<dbReference type="GeneID" id="81381944"/>
<dbReference type="RefSeq" id="XP_056502189.1">
    <property type="nucleotide sequence ID" value="XM_056642777.1"/>
</dbReference>
<protein>
    <submittedName>
        <fullName evidence="2">Uncharacterized protein</fullName>
    </submittedName>
</protein>